<evidence type="ECO:0000256" key="6">
    <source>
        <dbReference type="ARBA" id="ARBA00043983"/>
    </source>
</evidence>
<protein>
    <recommendedName>
        <fullName evidence="9">IFT81 calponin homology domain-containing protein</fullName>
    </recommendedName>
</protein>
<dbReference type="Proteomes" id="UP000017861">
    <property type="component" value="Unassembled WGS sequence"/>
</dbReference>
<dbReference type="EMBL" id="AYLP01000033">
    <property type="protein sequence ID" value="ESS67262.1"/>
    <property type="molecule type" value="Genomic_DNA"/>
</dbReference>
<dbReference type="InterPro" id="IPR041146">
    <property type="entry name" value="IFT81_CH"/>
</dbReference>
<dbReference type="AlphaFoldDB" id="V5BM72"/>
<dbReference type="PANTHER" id="PTHR15614:SF2">
    <property type="entry name" value="INTRAFLAGELLAR TRANSPORT PROTEIN 81 HOMOLOG"/>
    <property type="match status" value="1"/>
</dbReference>
<feature type="coiled-coil region" evidence="7">
    <location>
        <begin position="251"/>
        <end position="329"/>
    </location>
</feature>
<dbReference type="OrthoDB" id="276029at2759"/>
<dbReference type="Pfam" id="PF18383">
    <property type="entry name" value="IFT81_CH"/>
    <property type="match status" value="1"/>
</dbReference>
<evidence type="ECO:0000259" key="9">
    <source>
        <dbReference type="Pfam" id="PF18383"/>
    </source>
</evidence>
<comment type="caution">
    <text evidence="10">The sequence shown here is derived from an EMBL/GenBank/DDBJ whole genome shotgun (WGS) entry which is preliminary data.</text>
</comment>
<evidence type="ECO:0000256" key="5">
    <source>
        <dbReference type="ARBA" id="ARBA00023273"/>
    </source>
</evidence>
<keyword evidence="2" id="KW-0970">Cilium biogenesis/degradation</keyword>
<dbReference type="Gene3D" id="1.10.418.70">
    <property type="entry name" value="Intraflagellar transport protein 81, N-terminal domain"/>
    <property type="match status" value="1"/>
</dbReference>
<dbReference type="VEuPathDB" id="TriTrypDB:TCDM_04037"/>
<dbReference type="GO" id="GO:0015631">
    <property type="term" value="F:tubulin binding"/>
    <property type="evidence" value="ECO:0007669"/>
    <property type="project" value="InterPro"/>
</dbReference>
<dbReference type="GO" id="GO:0030992">
    <property type="term" value="C:intraciliary transport particle B"/>
    <property type="evidence" value="ECO:0007669"/>
    <property type="project" value="InterPro"/>
</dbReference>
<dbReference type="InterPro" id="IPR029600">
    <property type="entry name" value="IFT81"/>
</dbReference>
<dbReference type="PANTHER" id="PTHR15614">
    <property type="entry name" value="INTRAFLAGELLAR TRANSPORT PROTEIN 81 HOMOLOG"/>
    <property type="match status" value="1"/>
</dbReference>
<feature type="region of interest" description="Disordered" evidence="8">
    <location>
        <begin position="1"/>
        <end position="42"/>
    </location>
</feature>
<keyword evidence="4" id="KW-0969">Cilium</keyword>
<accession>V5BM72</accession>
<evidence type="ECO:0000256" key="2">
    <source>
        <dbReference type="ARBA" id="ARBA00022794"/>
    </source>
</evidence>
<organism evidence="10 11">
    <name type="scientific">Trypanosoma cruzi Dm28c</name>
    <dbReference type="NCBI Taxonomy" id="1416333"/>
    <lineage>
        <taxon>Eukaryota</taxon>
        <taxon>Discoba</taxon>
        <taxon>Euglenozoa</taxon>
        <taxon>Kinetoplastea</taxon>
        <taxon>Metakinetoplastina</taxon>
        <taxon>Trypanosomatida</taxon>
        <taxon>Trypanosomatidae</taxon>
        <taxon>Trypanosoma</taxon>
        <taxon>Schizotrypanum</taxon>
    </lineage>
</organism>
<keyword evidence="3 7" id="KW-0175">Coiled coil</keyword>
<keyword evidence="5" id="KW-0966">Cell projection</keyword>
<evidence type="ECO:0000313" key="11">
    <source>
        <dbReference type="Proteomes" id="UP000017861"/>
    </source>
</evidence>
<proteinExistence type="inferred from homology"/>
<evidence type="ECO:0000256" key="8">
    <source>
        <dbReference type="SAM" id="MobiDB-lite"/>
    </source>
</evidence>
<dbReference type="InterPro" id="IPR043016">
    <property type="entry name" value="IFT81_N_sf"/>
</dbReference>
<name>V5BM72_TRYCR</name>
<gene>
    <name evidence="10" type="ORF">TCDM_04037</name>
</gene>
<dbReference type="GO" id="GO:0060271">
    <property type="term" value="P:cilium assembly"/>
    <property type="evidence" value="ECO:0007669"/>
    <property type="project" value="InterPro"/>
</dbReference>
<feature type="domain" description="IFT81 calponin homology" evidence="9">
    <location>
        <begin position="80"/>
        <end position="201"/>
    </location>
</feature>
<comment type="similarity">
    <text evidence="6">Belongs to the IFT81 family.</text>
</comment>
<evidence type="ECO:0000256" key="3">
    <source>
        <dbReference type="ARBA" id="ARBA00023054"/>
    </source>
</evidence>
<feature type="coiled-coil region" evidence="7">
    <location>
        <begin position="357"/>
        <end position="470"/>
    </location>
</feature>
<sequence length="808" mass="91861">MMTGEKNEKRKQGEGRLSDSPSKTVMNITGKPGSPGPGPTPAFSMAPGNSSTYGNAFAGEGTGAYGGNKPRPAADLTEEEVLQYIVDNVNKVLSRQYSLVEFDAIQGVPLLQIVNDVFGTLAQSQQMDLEEVPIGEAAPRMIEFLTKTLGYRIPALLADNFASGFAQAEPTVVYPTLYWVLSNMPQNEKRVYLARFLQRLDIPEAMRAQDEDVRALYQQYENLRLMFVQTHRRVDALRAAHADPAEARRKVTALEEERDRLQDYIQVAEKKLGGVPDKESLVNASKSLRAALEEESKLAEKRVELQQSLISAQQRSTEMQNRLQNLRRDAADGRVDVIVRRMRDEIQTNKMILEEHLPKELEQKRRENEELDKLISEPLDMQALTTENQKLDEALKKLQHQVKERQKPGEDGSTISTIKQQVERVAKRKEEVLEMLTSLQADNSRTLNEIRDRENRINQLREAHQMLKGDEFLTFSNQVRAKKAASEGMRAKLSELRVEWGVLTFTENVLKAQFNDLDAEIGDLERKLGLQGYSRTVEALTKLTREKDTIEELKGKTLEELSRVVQDFTMAIRERRTKLAPLITELREVRQTAAEVDQEWLSKKSNYEYQESLFMEDISKMERDVQALRDETNMNESIYHRLQAQGALITAQWDRIEAEREFTGILRSGAEIPTEDERAPEATVVVGGLKCTYCGKANPTRGWLLYHLNKDHGVNVLAEKGFERAIEDLQVRLRETQQRHLDIQENYEGSVQQVEWFSHLKRILEAKLHSIHTEEPQGPNALEKDIQQVMGTVGAGVNGVDMLVLTGN</sequence>
<evidence type="ECO:0000256" key="4">
    <source>
        <dbReference type="ARBA" id="ARBA00023069"/>
    </source>
</evidence>
<dbReference type="GO" id="GO:0036064">
    <property type="term" value="C:ciliary basal body"/>
    <property type="evidence" value="ECO:0007669"/>
    <property type="project" value="TreeGrafter"/>
</dbReference>
<evidence type="ECO:0000256" key="1">
    <source>
        <dbReference type="ARBA" id="ARBA00004138"/>
    </source>
</evidence>
<dbReference type="GO" id="GO:0042073">
    <property type="term" value="P:intraciliary transport"/>
    <property type="evidence" value="ECO:0007669"/>
    <property type="project" value="InterPro"/>
</dbReference>
<reference evidence="10 11" key="1">
    <citation type="journal article" date="2014" name="Genome Announc.">
        <title>Trypanosoma cruzi Clone Dm28c Draft Genome Sequence.</title>
        <authorList>
            <person name="Grisard E.C."/>
            <person name="Teixeira S.M."/>
            <person name="de Almeida L.G."/>
            <person name="Stoco P.H."/>
            <person name="Gerber A.L."/>
            <person name="Talavera-Lopez C."/>
            <person name="Lima O.C."/>
            <person name="Andersson B."/>
            <person name="de Vasconcelos A.T."/>
        </authorList>
    </citation>
    <scope>NUCLEOTIDE SEQUENCE [LARGE SCALE GENOMIC DNA]</scope>
    <source>
        <strain evidence="10 11">Dm28c</strain>
    </source>
</reference>
<comment type="subcellular location">
    <subcellularLocation>
        <location evidence="1">Cell projection</location>
        <location evidence="1">Cilium</location>
    </subcellularLocation>
</comment>
<evidence type="ECO:0000313" key="10">
    <source>
        <dbReference type="EMBL" id="ESS67262.1"/>
    </source>
</evidence>
<feature type="coiled-coil region" evidence="7">
    <location>
        <begin position="719"/>
        <end position="746"/>
    </location>
</feature>
<evidence type="ECO:0000256" key="7">
    <source>
        <dbReference type="SAM" id="Coils"/>
    </source>
</evidence>
<feature type="compositionally biased region" description="Basic and acidic residues" evidence="8">
    <location>
        <begin position="1"/>
        <end position="17"/>
    </location>
</feature>